<name>A0A401UWX6_9CELL</name>
<proteinExistence type="predicted"/>
<comment type="caution">
    <text evidence="2">The sequence shown here is derived from an EMBL/GenBank/DDBJ whole genome shotgun (WGS) entry which is preliminary data.</text>
</comment>
<feature type="region of interest" description="Disordered" evidence="1">
    <location>
        <begin position="117"/>
        <end position="144"/>
    </location>
</feature>
<evidence type="ECO:0000313" key="3">
    <source>
        <dbReference type="Proteomes" id="UP000288246"/>
    </source>
</evidence>
<organism evidence="2 3">
    <name type="scientific">Cellulomonas algicola</name>
    <dbReference type="NCBI Taxonomy" id="2071633"/>
    <lineage>
        <taxon>Bacteria</taxon>
        <taxon>Bacillati</taxon>
        <taxon>Actinomycetota</taxon>
        <taxon>Actinomycetes</taxon>
        <taxon>Micrococcales</taxon>
        <taxon>Cellulomonadaceae</taxon>
        <taxon>Cellulomonas</taxon>
    </lineage>
</organism>
<dbReference type="AlphaFoldDB" id="A0A401UWX6"/>
<reference evidence="2 3" key="1">
    <citation type="submission" date="2018-11" db="EMBL/GenBank/DDBJ databases">
        <title>Draft genome sequence of Cellulomonas takizawaensis strain TKZ-21.</title>
        <authorList>
            <person name="Yamamura H."/>
            <person name="Hayashi T."/>
            <person name="Hamada M."/>
            <person name="Serisawa Y."/>
            <person name="Matsuyama K."/>
            <person name="Nakagawa Y."/>
            <person name="Otoguro M."/>
            <person name="Yanagida F."/>
            <person name="Hayakawa M."/>
        </authorList>
    </citation>
    <scope>NUCLEOTIDE SEQUENCE [LARGE SCALE GENOMIC DNA]</scope>
    <source>
        <strain evidence="2 3">TKZ-21</strain>
    </source>
</reference>
<sequence length="144" mass="16397">MREAVREDVDGPEVRQQCELGRAGTPRRRGPGVDVVDRPARDELQRQVLGRQRVRRHVRDRAQQRPPLGVEHRVLVGLARRARHQVAAVRLRVARRRREAVAVEPLGPERVLVDASPASARRPAVATQPLRWQRLPAAPARRTR</sequence>
<evidence type="ECO:0000256" key="1">
    <source>
        <dbReference type="SAM" id="MobiDB-lite"/>
    </source>
</evidence>
<keyword evidence="3" id="KW-1185">Reference proteome</keyword>
<gene>
    <name evidence="2" type="ORF">CTKZ_07100</name>
</gene>
<feature type="compositionally biased region" description="Basic and acidic residues" evidence="1">
    <location>
        <begin position="1"/>
        <end position="13"/>
    </location>
</feature>
<dbReference type="Proteomes" id="UP000288246">
    <property type="component" value="Unassembled WGS sequence"/>
</dbReference>
<accession>A0A401UWX6</accession>
<dbReference type="EMBL" id="BHYL01000052">
    <property type="protein sequence ID" value="GCD19148.1"/>
    <property type="molecule type" value="Genomic_DNA"/>
</dbReference>
<protein>
    <submittedName>
        <fullName evidence="2">Uncharacterized protein</fullName>
    </submittedName>
</protein>
<feature type="compositionally biased region" description="Low complexity" evidence="1">
    <location>
        <begin position="117"/>
        <end position="126"/>
    </location>
</feature>
<evidence type="ECO:0000313" key="2">
    <source>
        <dbReference type="EMBL" id="GCD19148.1"/>
    </source>
</evidence>
<feature type="region of interest" description="Disordered" evidence="1">
    <location>
        <begin position="1"/>
        <end position="38"/>
    </location>
</feature>